<sequence length="418" mass="47438">HCFFLVQLSSDFCTSCIILNKYHPSLSLLSFFCSSLATMSTRGTLIPEWFHLQEVTTTDLVLASLAWGFTLGMGWITTWTAIQQTLSAYRRLGWIMVHNAYIWMIWGEITASLGFGILTYLHLFGIIKPSFEFYFCILTLWVMQVQFLLQIIINRSAILLTDRKFLFRIKYGTVLVIGLINISVYCIWIPARLQISPTWVHINEIWDRCEKGIYLVVDGGLNLLFIRIVRQNLIELGLHKYNGLVRFNIFIIGFSLGMDVLIIAMMSLPNTFVYMQFHPLAYIVKLNIEMSMASLIAKLARSSEPGGTSDYSHTHSRSHGPRTGADKNATRREPEPEPEWPKVTTTIEMNTMDAPLGDDKSAKGPFKDTDTLIDQGAPYSVRVETRKVRNQTTTIVPRGGEGSISSRGSSENHKPQHQ</sequence>
<evidence type="ECO:0000313" key="3">
    <source>
        <dbReference type="EMBL" id="CEO51103.1"/>
    </source>
</evidence>
<feature type="compositionally biased region" description="Basic and acidic residues" evidence="1">
    <location>
        <begin position="324"/>
        <end position="335"/>
    </location>
</feature>
<evidence type="ECO:0000256" key="2">
    <source>
        <dbReference type="SAM" id="Phobius"/>
    </source>
</evidence>
<dbReference type="AlphaFoldDB" id="A0A0B7K139"/>
<feature type="compositionally biased region" description="Basic and acidic residues" evidence="1">
    <location>
        <begin position="357"/>
        <end position="370"/>
    </location>
</feature>
<dbReference type="PANTHER" id="PTHR35179:SF1">
    <property type="entry name" value="INTEGRAL MEMBRANE PROTEIN"/>
    <property type="match status" value="1"/>
</dbReference>
<keyword evidence="2" id="KW-0472">Membrane</keyword>
<organism evidence="3">
    <name type="scientific">Bionectria ochroleuca</name>
    <name type="common">Gliocladium roseum</name>
    <dbReference type="NCBI Taxonomy" id="29856"/>
    <lineage>
        <taxon>Eukaryota</taxon>
        <taxon>Fungi</taxon>
        <taxon>Dikarya</taxon>
        <taxon>Ascomycota</taxon>
        <taxon>Pezizomycotina</taxon>
        <taxon>Sordariomycetes</taxon>
        <taxon>Hypocreomycetidae</taxon>
        <taxon>Hypocreales</taxon>
        <taxon>Bionectriaceae</taxon>
        <taxon>Clonostachys</taxon>
    </lineage>
</organism>
<feature type="non-terminal residue" evidence="3">
    <location>
        <position position="1"/>
    </location>
</feature>
<reference evidence="3" key="1">
    <citation type="submission" date="2015-01" db="EMBL/GenBank/DDBJ databases">
        <authorList>
            <person name="Durling Mikael"/>
        </authorList>
    </citation>
    <scope>NUCLEOTIDE SEQUENCE</scope>
</reference>
<feature type="region of interest" description="Disordered" evidence="1">
    <location>
        <begin position="306"/>
        <end position="418"/>
    </location>
</feature>
<feature type="transmembrane region" description="Helical" evidence="2">
    <location>
        <begin position="131"/>
        <end position="153"/>
    </location>
</feature>
<accession>A0A0B7K139</accession>
<feature type="transmembrane region" description="Helical" evidence="2">
    <location>
        <begin position="249"/>
        <end position="268"/>
    </location>
</feature>
<feature type="transmembrane region" description="Helical" evidence="2">
    <location>
        <begin position="60"/>
        <end position="82"/>
    </location>
</feature>
<feature type="transmembrane region" description="Helical" evidence="2">
    <location>
        <begin position="103"/>
        <end position="125"/>
    </location>
</feature>
<gene>
    <name evidence="3" type="ORF">BN869_000007161_1</name>
</gene>
<evidence type="ECO:0000256" key="1">
    <source>
        <dbReference type="SAM" id="MobiDB-lite"/>
    </source>
</evidence>
<keyword evidence="2" id="KW-1133">Transmembrane helix</keyword>
<protein>
    <submittedName>
        <fullName evidence="3">Uncharacterized protein</fullName>
    </submittedName>
</protein>
<dbReference type="PANTHER" id="PTHR35179">
    <property type="entry name" value="PROTEIN CBG02620"/>
    <property type="match status" value="1"/>
</dbReference>
<feature type="transmembrane region" description="Helical" evidence="2">
    <location>
        <begin position="165"/>
        <end position="191"/>
    </location>
</feature>
<keyword evidence="2" id="KW-0812">Transmembrane</keyword>
<proteinExistence type="predicted"/>
<dbReference type="EMBL" id="CDPU01000021">
    <property type="protein sequence ID" value="CEO51103.1"/>
    <property type="molecule type" value="Genomic_DNA"/>
</dbReference>
<name>A0A0B7K139_BIOOC</name>